<dbReference type="InterPro" id="IPR043587">
    <property type="entry name" value="Phosphatase_SSH-like"/>
</dbReference>
<reference evidence="13" key="2">
    <citation type="submission" date="2025-09" db="UniProtKB">
        <authorList>
            <consortium name="Ensembl"/>
        </authorList>
    </citation>
    <scope>IDENTIFICATION</scope>
</reference>
<dbReference type="GO" id="GO:0004722">
    <property type="term" value="F:protein serine/threonine phosphatase activity"/>
    <property type="evidence" value="ECO:0007669"/>
    <property type="project" value="UniProtKB-EC"/>
</dbReference>
<accession>A0A3Q3WPA3</accession>
<keyword evidence="7" id="KW-0206">Cytoskeleton</keyword>
<feature type="region of interest" description="Disordered" evidence="9">
    <location>
        <begin position="804"/>
        <end position="835"/>
    </location>
</feature>
<dbReference type="GO" id="GO:0003779">
    <property type="term" value="F:actin binding"/>
    <property type="evidence" value="ECO:0007669"/>
    <property type="project" value="InterPro"/>
</dbReference>
<dbReference type="PROSITE" id="PS51998">
    <property type="entry name" value="DEK_C"/>
    <property type="match status" value="1"/>
</dbReference>
<feature type="compositionally biased region" description="Basic residues" evidence="9">
    <location>
        <begin position="1069"/>
        <end position="1078"/>
    </location>
</feature>
<dbReference type="SUPFAM" id="SSF52799">
    <property type="entry name" value="(Phosphotyrosine protein) phosphatases II"/>
    <property type="match status" value="1"/>
</dbReference>
<evidence type="ECO:0000256" key="8">
    <source>
        <dbReference type="ARBA" id="ARBA00048336"/>
    </source>
</evidence>
<protein>
    <recommendedName>
        <fullName evidence="3">protein-serine/threonine phosphatase</fullName>
        <ecNumber evidence="3">3.1.3.16</ecNumber>
    </recommendedName>
</protein>
<evidence type="ECO:0000256" key="4">
    <source>
        <dbReference type="ARBA" id="ARBA00022490"/>
    </source>
</evidence>
<dbReference type="InterPro" id="IPR000340">
    <property type="entry name" value="Dual-sp_phosphatase_cat-dom"/>
</dbReference>
<evidence type="ECO:0000256" key="1">
    <source>
        <dbReference type="ARBA" id="ARBA00004245"/>
    </source>
</evidence>
<dbReference type="PANTHER" id="PTHR45864:SF3">
    <property type="entry name" value="PROTEIN PHOSPHATASE SLINGSHOT HOMOLOG 2"/>
    <property type="match status" value="1"/>
</dbReference>
<feature type="region of interest" description="Disordered" evidence="9">
    <location>
        <begin position="755"/>
        <end position="785"/>
    </location>
</feature>
<comment type="similarity">
    <text evidence="2">Belongs to the protein-tyrosine phosphatase family.</text>
</comment>
<dbReference type="Pfam" id="PF23040">
    <property type="entry name" value="PH_SSH1-like_1st"/>
    <property type="match status" value="1"/>
</dbReference>
<dbReference type="PANTHER" id="PTHR45864">
    <property type="entry name" value="SLINGSHOT PROTEIN PHOSPHATASE HOMOLOG"/>
    <property type="match status" value="1"/>
</dbReference>
<dbReference type="InterPro" id="IPR014876">
    <property type="entry name" value="DEK_C"/>
</dbReference>
<evidence type="ECO:0000259" key="12">
    <source>
        <dbReference type="PROSITE" id="PS51998"/>
    </source>
</evidence>
<organism evidence="13 14">
    <name type="scientific">Mola mola</name>
    <name type="common">Ocean sunfish</name>
    <name type="synonym">Tetraodon mola</name>
    <dbReference type="NCBI Taxonomy" id="94237"/>
    <lineage>
        <taxon>Eukaryota</taxon>
        <taxon>Metazoa</taxon>
        <taxon>Chordata</taxon>
        <taxon>Craniata</taxon>
        <taxon>Vertebrata</taxon>
        <taxon>Euteleostomi</taxon>
        <taxon>Actinopterygii</taxon>
        <taxon>Neopterygii</taxon>
        <taxon>Teleostei</taxon>
        <taxon>Neoteleostei</taxon>
        <taxon>Acanthomorphata</taxon>
        <taxon>Eupercaria</taxon>
        <taxon>Tetraodontiformes</taxon>
        <taxon>Molidae</taxon>
        <taxon>Mola</taxon>
    </lineage>
</organism>
<dbReference type="InterPro" id="IPR029021">
    <property type="entry name" value="Prot-tyrosine_phosphatase-like"/>
</dbReference>
<dbReference type="PROSITE" id="PS50056">
    <property type="entry name" value="TYR_PHOSPHATASE_2"/>
    <property type="match status" value="1"/>
</dbReference>
<feature type="region of interest" description="Disordered" evidence="9">
    <location>
        <begin position="447"/>
        <end position="489"/>
    </location>
</feature>
<name>A0A3Q3WPA3_MOLML</name>
<feature type="compositionally biased region" description="Acidic residues" evidence="9">
    <location>
        <begin position="806"/>
        <end position="816"/>
    </location>
</feature>
<dbReference type="OMA" id="TDDHQTC"/>
<keyword evidence="6" id="KW-0904">Protein phosphatase</keyword>
<feature type="region of interest" description="Disordered" evidence="9">
    <location>
        <begin position="996"/>
        <end position="1086"/>
    </location>
</feature>
<keyword evidence="5" id="KW-0378">Hydrolase</keyword>
<dbReference type="CDD" id="cd11652">
    <property type="entry name" value="SSH-N"/>
    <property type="match status" value="1"/>
</dbReference>
<dbReference type="CDD" id="cd14569">
    <property type="entry name" value="DSP_slingshot_2"/>
    <property type="match status" value="1"/>
</dbReference>
<dbReference type="FunFam" id="3.90.190.10:FF:000004">
    <property type="entry name" value="Protein phosphatase Slingshot homolog 2"/>
    <property type="match status" value="1"/>
</dbReference>
<dbReference type="Gene3D" id="1.10.10.60">
    <property type="entry name" value="Homeodomain-like"/>
    <property type="match status" value="1"/>
</dbReference>
<evidence type="ECO:0000256" key="2">
    <source>
        <dbReference type="ARBA" id="ARBA00009580"/>
    </source>
</evidence>
<evidence type="ECO:0000259" key="11">
    <source>
        <dbReference type="PROSITE" id="PS50056"/>
    </source>
</evidence>
<dbReference type="Proteomes" id="UP000261620">
    <property type="component" value="Unplaced"/>
</dbReference>
<evidence type="ECO:0000256" key="9">
    <source>
        <dbReference type="SAM" id="MobiDB-lite"/>
    </source>
</evidence>
<dbReference type="GO" id="GO:0005856">
    <property type="term" value="C:cytoskeleton"/>
    <property type="evidence" value="ECO:0007669"/>
    <property type="project" value="UniProtKB-SubCell"/>
</dbReference>
<proteinExistence type="inferred from homology"/>
<dbReference type="Pfam" id="PF00782">
    <property type="entry name" value="DSPc"/>
    <property type="match status" value="1"/>
</dbReference>
<dbReference type="SMART" id="SM00195">
    <property type="entry name" value="DSPc"/>
    <property type="match status" value="1"/>
</dbReference>
<evidence type="ECO:0000313" key="13">
    <source>
        <dbReference type="Ensembl" id="ENSMMOP00000014247.1"/>
    </source>
</evidence>
<dbReference type="SUPFAM" id="SSF109715">
    <property type="entry name" value="DEK C-terminal domain"/>
    <property type="match status" value="1"/>
</dbReference>
<dbReference type="InterPro" id="IPR000387">
    <property type="entry name" value="Tyr_Pase_dom"/>
</dbReference>
<comment type="subcellular location">
    <subcellularLocation>
        <location evidence="1">Cytoplasm</location>
        <location evidence="1">Cytoskeleton</location>
    </subcellularLocation>
</comment>
<evidence type="ECO:0000256" key="5">
    <source>
        <dbReference type="ARBA" id="ARBA00022801"/>
    </source>
</evidence>
<dbReference type="PROSITE" id="PS00383">
    <property type="entry name" value="TYR_PHOSPHATASE_1"/>
    <property type="match status" value="1"/>
</dbReference>
<dbReference type="Ensembl" id="ENSMMOT00000014476.1">
    <property type="protein sequence ID" value="ENSMMOP00000014247.1"/>
    <property type="gene ID" value="ENSMMOG00000010900.1"/>
</dbReference>
<reference evidence="13" key="1">
    <citation type="submission" date="2025-08" db="UniProtKB">
        <authorList>
            <consortium name="Ensembl"/>
        </authorList>
    </citation>
    <scope>IDENTIFICATION</scope>
</reference>
<evidence type="ECO:0000313" key="14">
    <source>
        <dbReference type="Proteomes" id="UP000261620"/>
    </source>
</evidence>
<dbReference type="GO" id="GO:0030837">
    <property type="term" value="P:negative regulation of actin filament polymerization"/>
    <property type="evidence" value="ECO:0007669"/>
    <property type="project" value="InterPro"/>
</dbReference>
<sequence>MLVKITVRRSTLTLSFPLFSLSLSSISESFLTVKGAALFLPRGNGSATSASRFSQLRNKHAGDIQQHLQTMFILLRPEDNIKLAVRLESIHAQVTRYMVVVSTNGRQDTEESVVLGMDFSPRDSSCSVGLVLPLWSDTLIHLDGDGGFSVSTDNRVHIFKPVSVQAMWSALQSLHKACEVARCHNYFPGSLFLTWVSYYQSRVSSDQVRINEWNAMQDVQSHRADSPVLFSDVPTERELTERQIKARLREIMMQKDLENVTCKEIRTELEMNMTCNLREFKEFIDNEMIVILGQMDSPTEIFEHVFLGSEWNASNLEELQKSGVQYILNVTREIDNFFPGLFEYHNIRVYDEEATDLLAYWNDTYRFISRAKRVGSKCLVHCKMGISRSAATVIAYAMKEYGWDLKKAFEYVKERRAVTKPNPSFMRQLEEYQGILMASKQRHNKLWRSHSDSDLSDHHEPLSKSCAQPLSLGRSDPHNTASNKPGPSVKELLESLGTLATTGKPALANHLDVPSCSATEQSSLLPATAAPELQTTDAMTVAQGVLEGQTHLPTFFHHVPLSPAPSPTPACKNEVSKPQTYSLPVLKPMLLSVPKPTTTQIQSTQQAAAQCLSAPVPVSKPACDQQMCGLSSNGLAAQPSSTSDFIHYPSAIPQDNEVLLGHAADHINFFSAREKFKGMSQDGKSCQLRSCVKDQQPMHQEVLANETTEVEERKVQLLIWVSREEEEEEEAEAAHAGLRSDWTRGSVRRVTRQLEQKMKQEHNSPPLSSSPPTLSSSPICSLRHPSSPQEASVCLQVSVVSSVQVEQEEQEEEDNDNRDVGHGSTKGHKLQPADSRLLPTSSLHRSVLSPFASVNFLCLEGVTELESGTDWDCSTQGPHCDVVMRETWETLETLCELGAFLQQVSVGGACKARCAEQGFGLSATTAQKRGSSIQRRVSEVEARLRQAGLTPPSLMKRSASLAKLGCLELLANDLSEWELSRSSVAPSFAEPPIHAVNDESKKQRVQNSPSAGQLPDVHGTSAESQSEAGRTSPPPQITLSSNQPISDIDSLHFPGPTLKTTRQQYGRTHPLRRLKKRTTSTLYHTM</sequence>
<dbReference type="Pfam" id="PF08766">
    <property type="entry name" value="DEK_C"/>
    <property type="match status" value="1"/>
</dbReference>
<dbReference type="InterPro" id="IPR043588">
    <property type="entry name" value="SSH-N"/>
</dbReference>
<dbReference type="InterPro" id="IPR016130">
    <property type="entry name" value="Tyr_Pase_AS"/>
</dbReference>
<dbReference type="Gene3D" id="3.90.190.10">
    <property type="entry name" value="Protein tyrosine phosphatase superfamily"/>
    <property type="match status" value="1"/>
</dbReference>
<dbReference type="InterPro" id="IPR020422">
    <property type="entry name" value="TYR_PHOSPHATASE_DUAL_dom"/>
</dbReference>
<keyword evidence="4" id="KW-0963">Cytoplasm</keyword>
<evidence type="ECO:0000259" key="10">
    <source>
        <dbReference type="PROSITE" id="PS50054"/>
    </source>
</evidence>
<dbReference type="AlphaFoldDB" id="A0A3Q3WPA3"/>
<keyword evidence="14" id="KW-1185">Reference proteome</keyword>
<dbReference type="EC" id="3.1.3.16" evidence="3"/>
<feature type="domain" description="DEK-C" evidence="12">
    <location>
        <begin position="238"/>
        <end position="293"/>
    </location>
</feature>
<evidence type="ECO:0000256" key="3">
    <source>
        <dbReference type="ARBA" id="ARBA00013081"/>
    </source>
</evidence>
<comment type="catalytic activity">
    <reaction evidence="8">
        <text>O-phospho-L-threonyl-[protein] + H2O = L-threonyl-[protein] + phosphate</text>
        <dbReference type="Rhea" id="RHEA:47004"/>
        <dbReference type="Rhea" id="RHEA-COMP:11060"/>
        <dbReference type="Rhea" id="RHEA-COMP:11605"/>
        <dbReference type="ChEBI" id="CHEBI:15377"/>
        <dbReference type="ChEBI" id="CHEBI:30013"/>
        <dbReference type="ChEBI" id="CHEBI:43474"/>
        <dbReference type="ChEBI" id="CHEBI:61977"/>
        <dbReference type="EC" id="3.1.3.16"/>
    </reaction>
</comment>
<evidence type="ECO:0000256" key="6">
    <source>
        <dbReference type="ARBA" id="ARBA00022912"/>
    </source>
</evidence>
<feature type="compositionally biased region" description="Basic and acidic residues" evidence="9">
    <location>
        <begin position="449"/>
        <end position="462"/>
    </location>
</feature>
<feature type="compositionally biased region" description="Low complexity" evidence="9">
    <location>
        <begin position="764"/>
        <end position="782"/>
    </location>
</feature>
<dbReference type="STRING" id="94237.ENSMMOP00000014247"/>
<feature type="domain" description="Tyrosine specific protein phosphatases" evidence="11">
    <location>
        <begin position="362"/>
        <end position="416"/>
    </location>
</feature>
<dbReference type="PROSITE" id="PS50054">
    <property type="entry name" value="TYR_PHOSPHATASE_DUAL"/>
    <property type="match status" value="1"/>
</dbReference>
<feature type="domain" description="Tyrosine-protein phosphatase" evidence="10">
    <location>
        <begin position="297"/>
        <end position="438"/>
    </location>
</feature>
<evidence type="ECO:0000256" key="7">
    <source>
        <dbReference type="ARBA" id="ARBA00023212"/>
    </source>
</evidence>